<protein>
    <submittedName>
        <fullName evidence="1">Uncharacterized protein</fullName>
    </submittedName>
</protein>
<dbReference type="Proteomes" id="UP000315017">
    <property type="component" value="Chromosome"/>
</dbReference>
<sequence length="79" mass="8997">MPFEKSYDEAPKVATPPCVYLRNKAMYVRGTVGDAERFPDESGAGYCWCNMTQHVLGPDSQHVTRADCVPTRECYRETY</sequence>
<dbReference type="EMBL" id="CP036274">
    <property type="protein sequence ID" value="QDU29332.1"/>
    <property type="molecule type" value="Genomic_DNA"/>
</dbReference>
<proteinExistence type="predicted"/>
<gene>
    <name evidence="1" type="ORF">ETAA8_44410</name>
</gene>
<dbReference type="AlphaFoldDB" id="A0A517YGK8"/>
<name>A0A517YGK8_9BACT</name>
<organism evidence="1 2">
    <name type="scientific">Anatilimnocola aggregata</name>
    <dbReference type="NCBI Taxonomy" id="2528021"/>
    <lineage>
        <taxon>Bacteria</taxon>
        <taxon>Pseudomonadati</taxon>
        <taxon>Planctomycetota</taxon>
        <taxon>Planctomycetia</taxon>
        <taxon>Pirellulales</taxon>
        <taxon>Pirellulaceae</taxon>
        <taxon>Anatilimnocola</taxon>
    </lineage>
</organism>
<accession>A0A517YGK8</accession>
<dbReference type="RefSeq" id="WP_145092990.1">
    <property type="nucleotide sequence ID" value="NZ_CP036274.1"/>
</dbReference>
<dbReference type="KEGG" id="aagg:ETAA8_44410"/>
<dbReference type="OrthoDB" id="282309at2"/>
<evidence type="ECO:0000313" key="1">
    <source>
        <dbReference type="EMBL" id="QDU29332.1"/>
    </source>
</evidence>
<reference evidence="1 2" key="1">
    <citation type="submission" date="2019-02" db="EMBL/GenBank/DDBJ databases">
        <title>Deep-cultivation of Planctomycetes and their phenomic and genomic characterization uncovers novel biology.</title>
        <authorList>
            <person name="Wiegand S."/>
            <person name="Jogler M."/>
            <person name="Boedeker C."/>
            <person name="Pinto D."/>
            <person name="Vollmers J."/>
            <person name="Rivas-Marin E."/>
            <person name="Kohn T."/>
            <person name="Peeters S.H."/>
            <person name="Heuer A."/>
            <person name="Rast P."/>
            <person name="Oberbeckmann S."/>
            <person name="Bunk B."/>
            <person name="Jeske O."/>
            <person name="Meyerdierks A."/>
            <person name="Storesund J.E."/>
            <person name="Kallscheuer N."/>
            <person name="Luecker S."/>
            <person name="Lage O.M."/>
            <person name="Pohl T."/>
            <person name="Merkel B.J."/>
            <person name="Hornburger P."/>
            <person name="Mueller R.-W."/>
            <person name="Bruemmer F."/>
            <person name="Labrenz M."/>
            <person name="Spormann A.M."/>
            <person name="Op den Camp H."/>
            <person name="Overmann J."/>
            <person name="Amann R."/>
            <person name="Jetten M.S.M."/>
            <person name="Mascher T."/>
            <person name="Medema M.H."/>
            <person name="Devos D.P."/>
            <person name="Kaster A.-K."/>
            <person name="Ovreas L."/>
            <person name="Rohde M."/>
            <person name="Galperin M.Y."/>
            <person name="Jogler C."/>
        </authorList>
    </citation>
    <scope>NUCLEOTIDE SEQUENCE [LARGE SCALE GENOMIC DNA]</scope>
    <source>
        <strain evidence="1 2">ETA_A8</strain>
    </source>
</reference>
<keyword evidence="2" id="KW-1185">Reference proteome</keyword>
<evidence type="ECO:0000313" key="2">
    <source>
        <dbReference type="Proteomes" id="UP000315017"/>
    </source>
</evidence>